<gene>
    <name evidence="3" type="ORF">TrCOL_g12998</name>
</gene>
<feature type="transmembrane region" description="Helical" evidence="1">
    <location>
        <begin position="700"/>
        <end position="725"/>
    </location>
</feature>
<feature type="transmembrane region" description="Helical" evidence="1">
    <location>
        <begin position="549"/>
        <end position="567"/>
    </location>
</feature>
<feature type="transmembrane region" description="Helical" evidence="1">
    <location>
        <begin position="198"/>
        <end position="223"/>
    </location>
</feature>
<keyword evidence="1" id="KW-0812">Transmembrane</keyword>
<accession>A0A9W7GBL9</accession>
<feature type="transmembrane region" description="Helical" evidence="1">
    <location>
        <begin position="666"/>
        <end position="685"/>
    </location>
</feature>
<feature type="transmembrane region" description="Helical" evidence="1">
    <location>
        <begin position="304"/>
        <end position="324"/>
    </location>
</feature>
<feature type="transmembrane region" description="Helical" evidence="1">
    <location>
        <begin position="579"/>
        <end position="598"/>
    </location>
</feature>
<name>A0A9W7GBL9_9STRA</name>
<dbReference type="Pfam" id="PF01757">
    <property type="entry name" value="Acyl_transf_3"/>
    <property type="match status" value="1"/>
</dbReference>
<comment type="caution">
    <text evidence="3">The sequence shown here is derived from an EMBL/GenBank/DDBJ whole genome shotgun (WGS) entry which is preliminary data.</text>
</comment>
<evidence type="ECO:0000313" key="3">
    <source>
        <dbReference type="EMBL" id="GMI40342.1"/>
    </source>
</evidence>
<feature type="transmembrane region" description="Helical" evidence="1">
    <location>
        <begin position="344"/>
        <end position="373"/>
    </location>
</feature>
<dbReference type="PANTHER" id="PTHR11161:SF0">
    <property type="entry name" value="O-ACYLTRANSFERASE LIKE PROTEIN"/>
    <property type="match status" value="1"/>
</dbReference>
<protein>
    <recommendedName>
        <fullName evidence="2">Acyltransferase 3 domain-containing protein</fullName>
    </recommendedName>
</protein>
<organism evidence="3 4">
    <name type="scientific">Triparma columacea</name>
    <dbReference type="NCBI Taxonomy" id="722753"/>
    <lineage>
        <taxon>Eukaryota</taxon>
        <taxon>Sar</taxon>
        <taxon>Stramenopiles</taxon>
        <taxon>Ochrophyta</taxon>
        <taxon>Bolidophyceae</taxon>
        <taxon>Parmales</taxon>
        <taxon>Triparmaceae</taxon>
        <taxon>Triparma</taxon>
    </lineage>
</organism>
<keyword evidence="1" id="KW-1133">Transmembrane helix</keyword>
<feature type="domain" description="Acyltransferase 3" evidence="2">
    <location>
        <begin position="301"/>
        <end position="722"/>
    </location>
</feature>
<feature type="transmembrane region" description="Helical" evidence="1">
    <location>
        <begin position="463"/>
        <end position="483"/>
    </location>
</feature>
<dbReference type="PANTHER" id="PTHR11161">
    <property type="entry name" value="O-ACYLTRANSFERASE"/>
    <property type="match status" value="1"/>
</dbReference>
<evidence type="ECO:0000256" key="1">
    <source>
        <dbReference type="SAM" id="Phobius"/>
    </source>
</evidence>
<dbReference type="Proteomes" id="UP001165065">
    <property type="component" value="Unassembled WGS sequence"/>
</dbReference>
<keyword evidence="4" id="KW-1185">Reference proteome</keyword>
<evidence type="ECO:0000259" key="2">
    <source>
        <dbReference type="Pfam" id="PF01757"/>
    </source>
</evidence>
<dbReference type="AlphaFoldDB" id="A0A9W7GBL9"/>
<dbReference type="GO" id="GO:0016747">
    <property type="term" value="F:acyltransferase activity, transferring groups other than amino-acyl groups"/>
    <property type="evidence" value="ECO:0007669"/>
    <property type="project" value="InterPro"/>
</dbReference>
<evidence type="ECO:0000313" key="4">
    <source>
        <dbReference type="Proteomes" id="UP001165065"/>
    </source>
</evidence>
<feature type="transmembrane region" description="Helical" evidence="1">
    <location>
        <begin position="399"/>
        <end position="418"/>
    </location>
</feature>
<sequence>MAGLQACVAELTALSTPKEDTLIGAYNAASGKFDPASFMATLTQYSTGNTYSTSSFITNAGVQMGNYAACVDMNYFTFDYSKLNSAGLTPNFCSTFGIGAVCLPSACNLVNGGFTFSDLNAEVSTLLKQYDGSASTEARQAFEFCQTSELLSGCASFNSKFQYFKTLSSYLTFFKTLQGESSTKCWPSSGPDLTSPNVLVTLSVFSFIAVFVLFATIYTALSLTPVDYFSSKKSDQDGILSAPLLDVSDKRGASNVSLNDDIEDEIPRMVSKPPPVIQYFDLYTNTANLFSFTRRPGPFGCFDCLRAISALWVVLGHTLFWQSFYGLQPYKITTGPDSMDSTFWGQVLFTQSFTMAVDTFFFLSAFLAAYFLLKDCTKKPHYNFFRCWFSRFTNRCLRIWPAFATALFGSWFLMPLLADVPGMDPNINASCGVNYGWLEALLFTNNILPWDNRGSGNCFGHTWYLACDMQLYFILPPIVMLYTRARERDLEREKSSGRIVFFVFLVTAVIGSCCYSLVMAWDSETGWSSFMNDEVLSGAYNKDYYALPWTRFPAYYTGVCCAIAWFEKENTMADFKLSFHMRNLLVFIGITLVLVPIYGGYWGNRHAPCYLYDSSNTDCGSEVSSFLRAFKVAFNRPAFVVGVATLSMVCFNGQGGLVQGVMEAKVWLPISLVSYAIYLIHPAVLTLKMASQPSQSYISYYLYILEFAGVSMLAFAAAVVINVCVEQPFGKLQKKYAWK</sequence>
<dbReference type="EMBL" id="BRYA01000125">
    <property type="protein sequence ID" value="GMI40342.1"/>
    <property type="molecule type" value="Genomic_DNA"/>
</dbReference>
<dbReference type="InterPro" id="IPR002656">
    <property type="entry name" value="Acyl_transf_3_dom"/>
</dbReference>
<feature type="transmembrane region" description="Helical" evidence="1">
    <location>
        <begin position="634"/>
        <end position="654"/>
    </location>
</feature>
<feature type="transmembrane region" description="Helical" evidence="1">
    <location>
        <begin position="499"/>
        <end position="521"/>
    </location>
</feature>
<dbReference type="OrthoDB" id="207378at2759"/>
<keyword evidence="1" id="KW-0472">Membrane</keyword>
<reference evidence="4" key="1">
    <citation type="journal article" date="2023" name="Commun. Biol.">
        <title>Genome analysis of Parmales, the sister group of diatoms, reveals the evolutionary specialization of diatoms from phago-mixotrophs to photoautotrophs.</title>
        <authorList>
            <person name="Ban H."/>
            <person name="Sato S."/>
            <person name="Yoshikawa S."/>
            <person name="Yamada K."/>
            <person name="Nakamura Y."/>
            <person name="Ichinomiya M."/>
            <person name="Sato N."/>
            <person name="Blanc-Mathieu R."/>
            <person name="Endo H."/>
            <person name="Kuwata A."/>
            <person name="Ogata H."/>
        </authorList>
    </citation>
    <scope>NUCLEOTIDE SEQUENCE [LARGE SCALE GENOMIC DNA]</scope>
</reference>
<dbReference type="InterPro" id="IPR052728">
    <property type="entry name" value="O2_lipid_transport_reg"/>
</dbReference>
<proteinExistence type="predicted"/>